<protein>
    <submittedName>
        <fullName evidence="1">HVM62 protein</fullName>
    </submittedName>
</protein>
<dbReference type="InterPro" id="IPR050199">
    <property type="entry name" value="IgHV"/>
</dbReference>
<comment type="caution">
    <text evidence="1">The sequence shown here is derived from an EMBL/GenBank/DDBJ whole genome shotgun (WGS) entry which is preliminary data.</text>
</comment>
<keyword evidence="2" id="KW-1185">Reference proteome</keyword>
<dbReference type="EMBL" id="VWZO01017053">
    <property type="protein sequence ID" value="NXH19599.1"/>
    <property type="molecule type" value="Genomic_DNA"/>
</dbReference>
<evidence type="ECO:0000313" key="2">
    <source>
        <dbReference type="Proteomes" id="UP000534107"/>
    </source>
</evidence>
<dbReference type="OrthoDB" id="8694217at2759"/>
<evidence type="ECO:0000313" key="1">
    <source>
        <dbReference type="EMBL" id="NXH19599.1"/>
    </source>
</evidence>
<organism evidence="1 2">
    <name type="scientific">Bucco capensis</name>
    <name type="common">collared puffbird</name>
    <dbReference type="NCBI Taxonomy" id="135168"/>
    <lineage>
        <taxon>Eukaryota</taxon>
        <taxon>Metazoa</taxon>
        <taxon>Chordata</taxon>
        <taxon>Craniata</taxon>
        <taxon>Vertebrata</taxon>
        <taxon>Euteleostomi</taxon>
        <taxon>Archelosauria</taxon>
        <taxon>Archosauria</taxon>
        <taxon>Dinosauria</taxon>
        <taxon>Saurischia</taxon>
        <taxon>Theropoda</taxon>
        <taxon>Coelurosauria</taxon>
        <taxon>Aves</taxon>
        <taxon>Neognathae</taxon>
        <taxon>Neoaves</taxon>
        <taxon>Telluraves</taxon>
        <taxon>Coraciimorphae</taxon>
        <taxon>Piciformes</taxon>
        <taxon>Bucconidae</taxon>
        <taxon>Bucco</taxon>
    </lineage>
</organism>
<name>A0A7K9I0L6_9PICI</name>
<dbReference type="PANTHER" id="PTHR23266">
    <property type="entry name" value="IMMUNOGLOBULIN HEAVY CHAIN"/>
    <property type="match status" value="1"/>
</dbReference>
<feature type="non-terminal residue" evidence="1">
    <location>
        <position position="1"/>
    </location>
</feature>
<gene>
    <name evidence="1" type="primary">Hvm62</name>
    <name evidence="1" type="ORF">BUCCAP_R12384</name>
</gene>
<sequence>VAGTLSQAQTEASGPTLGKVSKSVTLTSLISGVPISNSSYAWDWICQTPAAYSIAVSFHRTQHIAASLQIQVTNSAKPSQNQLFLQMLSPSAADTASYFCS</sequence>
<proteinExistence type="predicted"/>
<accession>A0A7K9I0L6</accession>
<dbReference type="AlphaFoldDB" id="A0A7K9I0L6"/>
<reference evidence="1 2" key="1">
    <citation type="submission" date="2019-09" db="EMBL/GenBank/DDBJ databases">
        <title>Bird 10,000 Genomes (B10K) Project - Family phase.</title>
        <authorList>
            <person name="Zhang G."/>
        </authorList>
    </citation>
    <scope>NUCLEOTIDE SEQUENCE [LARGE SCALE GENOMIC DNA]</scope>
    <source>
        <strain evidence="1">B10K-DU-001-16</strain>
        <tissue evidence="1">Muscle</tissue>
    </source>
</reference>
<feature type="non-terminal residue" evidence="1">
    <location>
        <position position="101"/>
    </location>
</feature>
<dbReference type="Gene3D" id="2.60.40.10">
    <property type="entry name" value="Immunoglobulins"/>
    <property type="match status" value="1"/>
</dbReference>
<dbReference type="SUPFAM" id="SSF48726">
    <property type="entry name" value="Immunoglobulin"/>
    <property type="match status" value="1"/>
</dbReference>
<dbReference type="InterPro" id="IPR013783">
    <property type="entry name" value="Ig-like_fold"/>
</dbReference>
<dbReference type="Proteomes" id="UP000534107">
    <property type="component" value="Unassembled WGS sequence"/>
</dbReference>
<dbReference type="InterPro" id="IPR036179">
    <property type="entry name" value="Ig-like_dom_sf"/>
</dbReference>